<keyword evidence="2" id="KW-1185">Reference proteome</keyword>
<feature type="non-terminal residue" evidence="1">
    <location>
        <position position="83"/>
    </location>
</feature>
<evidence type="ECO:0000313" key="2">
    <source>
        <dbReference type="Proteomes" id="UP000593560"/>
    </source>
</evidence>
<dbReference type="EMBL" id="JABFAD010000011">
    <property type="protein sequence ID" value="MBA0812484.1"/>
    <property type="molecule type" value="Genomic_DNA"/>
</dbReference>
<protein>
    <submittedName>
        <fullName evidence="1">Uncharacterized protein</fullName>
    </submittedName>
</protein>
<sequence length="83" mass="9206">LGEELFFTVGGQHIPFGASPQDVWSELGRPCGIHHMQVAMLQGLLWGEKDFSSSLCLNFLHISLPHGKLILSTHRPNGYSFCL</sequence>
<accession>A0A7J9HSY1</accession>
<reference evidence="1 2" key="1">
    <citation type="journal article" date="2019" name="Genome Biol. Evol.">
        <title>Insights into the evolution of the New World diploid cottons (Gossypium, subgenus Houzingenia) based on genome sequencing.</title>
        <authorList>
            <person name="Grover C.E."/>
            <person name="Arick M.A. 2nd"/>
            <person name="Thrash A."/>
            <person name="Conover J.L."/>
            <person name="Sanders W.S."/>
            <person name="Peterson D.G."/>
            <person name="Frelichowski J.E."/>
            <person name="Scheffler J.A."/>
            <person name="Scheffler B.E."/>
            <person name="Wendel J.F."/>
        </authorList>
    </citation>
    <scope>NUCLEOTIDE SEQUENCE [LARGE SCALE GENOMIC DNA]</scope>
    <source>
        <strain evidence="1">0</strain>
        <tissue evidence="1">Leaf</tissue>
    </source>
</reference>
<proteinExistence type="predicted"/>
<dbReference type="OrthoDB" id="411211at2759"/>
<dbReference type="AlphaFoldDB" id="A0A7J9HSY1"/>
<evidence type="ECO:0000313" key="1">
    <source>
        <dbReference type="EMBL" id="MBA0812484.1"/>
    </source>
</evidence>
<comment type="caution">
    <text evidence="1">The sequence shown here is derived from an EMBL/GenBank/DDBJ whole genome shotgun (WGS) entry which is preliminary data.</text>
</comment>
<gene>
    <name evidence="1" type="ORF">Gohar_026451</name>
</gene>
<name>A0A7J9HSY1_9ROSI</name>
<dbReference type="Proteomes" id="UP000593560">
    <property type="component" value="Unassembled WGS sequence"/>
</dbReference>
<organism evidence="1 2">
    <name type="scientific">Gossypium harknessii</name>
    <dbReference type="NCBI Taxonomy" id="34285"/>
    <lineage>
        <taxon>Eukaryota</taxon>
        <taxon>Viridiplantae</taxon>
        <taxon>Streptophyta</taxon>
        <taxon>Embryophyta</taxon>
        <taxon>Tracheophyta</taxon>
        <taxon>Spermatophyta</taxon>
        <taxon>Magnoliopsida</taxon>
        <taxon>eudicotyledons</taxon>
        <taxon>Gunneridae</taxon>
        <taxon>Pentapetalae</taxon>
        <taxon>rosids</taxon>
        <taxon>malvids</taxon>
        <taxon>Malvales</taxon>
        <taxon>Malvaceae</taxon>
        <taxon>Malvoideae</taxon>
        <taxon>Gossypium</taxon>
    </lineage>
</organism>